<dbReference type="Gene3D" id="1.20.1290.10">
    <property type="entry name" value="AhpD-like"/>
    <property type="match status" value="1"/>
</dbReference>
<dbReference type="EMBL" id="UOGH01000180">
    <property type="protein sequence ID" value="VAX30871.1"/>
    <property type="molecule type" value="Genomic_DNA"/>
</dbReference>
<dbReference type="AlphaFoldDB" id="A0A3B1CWF5"/>
<sequence>MSWIRTIAEEDAEGLLADIYEQTRAKTGRVVNLVKVQSLRPETMAIGRKLYRHMMDSPGGLSKLQRVLIATVVSKLNGCFY</sequence>
<proteinExistence type="predicted"/>
<dbReference type="InterPro" id="IPR029032">
    <property type="entry name" value="AhpD-like"/>
</dbReference>
<protein>
    <recommendedName>
        <fullName evidence="2">Carboxymuconolactone decarboxylase-like domain-containing protein</fullName>
    </recommendedName>
</protein>
<gene>
    <name evidence="1" type="ORF">MNBD_NITROSPIRAE02-95</name>
</gene>
<evidence type="ECO:0000313" key="1">
    <source>
        <dbReference type="EMBL" id="VAX30871.1"/>
    </source>
</evidence>
<reference evidence="1" key="1">
    <citation type="submission" date="2018-06" db="EMBL/GenBank/DDBJ databases">
        <authorList>
            <person name="Zhirakovskaya E."/>
        </authorList>
    </citation>
    <scope>NUCLEOTIDE SEQUENCE</scope>
</reference>
<dbReference type="SUPFAM" id="SSF69118">
    <property type="entry name" value="AhpD-like"/>
    <property type="match status" value="1"/>
</dbReference>
<name>A0A3B1CWF5_9ZZZZ</name>
<accession>A0A3B1CWF5</accession>
<organism evidence="1">
    <name type="scientific">hydrothermal vent metagenome</name>
    <dbReference type="NCBI Taxonomy" id="652676"/>
    <lineage>
        <taxon>unclassified sequences</taxon>
        <taxon>metagenomes</taxon>
        <taxon>ecological metagenomes</taxon>
    </lineage>
</organism>
<evidence type="ECO:0008006" key="2">
    <source>
        <dbReference type="Google" id="ProtNLM"/>
    </source>
</evidence>